<dbReference type="Pfam" id="PF04365">
    <property type="entry name" value="BrnT_toxin"/>
    <property type="match status" value="1"/>
</dbReference>
<comment type="caution">
    <text evidence="1">The sequence shown here is derived from an EMBL/GenBank/DDBJ whole genome shotgun (WGS) entry which is preliminary data.</text>
</comment>
<dbReference type="Gene3D" id="3.10.450.530">
    <property type="entry name" value="Ribonuclease toxin, BrnT, of type II toxin-antitoxin system"/>
    <property type="match status" value="1"/>
</dbReference>
<keyword evidence="2" id="KW-1185">Reference proteome</keyword>
<dbReference type="InterPro" id="IPR007460">
    <property type="entry name" value="BrnT_toxin"/>
</dbReference>
<dbReference type="RefSeq" id="WP_263745682.1">
    <property type="nucleotide sequence ID" value="NZ_JAOWRF010000172.1"/>
</dbReference>
<proteinExistence type="predicted"/>
<dbReference type="EMBL" id="JAOWRF010000172">
    <property type="protein sequence ID" value="MCV3214132.1"/>
    <property type="molecule type" value="Genomic_DNA"/>
</dbReference>
<sequence length="99" mass="11555">MSGYDWDDGNCQKCQKHGVSIEEIESLFSSDVQISPDINHSGVEERFLAVGKSIKDKYIFVAFTLREKQEEILIRPISARYMHEKEVRRYEENLAENDN</sequence>
<protein>
    <submittedName>
        <fullName evidence="1">BrnT family toxin</fullName>
    </submittedName>
</protein>
<dbReference type="InterPro" id="IPR038573">
    <property type="entry name" value="BrnT_sf"/>
</dbReference>
<dbReference type="Proteomes" id="UP001526143">
    <property type="component" value="Unassembled WGS sequence"/>
</dbReference>
<accession>A0ABT3AYC3</accession>
<organism evidence="1 2">
    <name type="scientific">Plectonema radiosum NIES-515</name>
    <dbReference type="NCBI Taxonomy" id="2986073"/>
    <lineage>
        <taxon>Bacteria</taxon>
        <taxon>Bacillati</taxon>
        <taxon>Cyanobacteriota</taxon>
        <taxon>Cyanophyceae</taxon>
        <taxon>Oscillatoriophycideae</taxon>
        <taxon>Oscillatoriales</taxon>
        <taxon>Microcoleaceae</taxon>
        <taxon>Plectonema</taxon>
    </lineage>
</organism>
<name>A0ABT3AYC3_9CYAN</name>
<reference evidence="1 2" key="1">
    <citation type="submission" date="2022-10" db="EMBL/GenBank/DDBJ databases">
        <title>Identification of biosynthetic pathway for the production of the potent trypsin inhibitor radiosumin.</title>
        <authorList>
            <person name="Fewer D.P."/>
            <person name="Delbaje E."/>
            <person name="Ouyang X."/>
            <person name="Agostino P.D."/>
            <person name="Wahlsten M."/>
            <person name="Jokela J."/>
            <person name="Permi P."/>
            <person name="Haapaniemi E."/>
            <person name="Koistinen H."/>
        </authorList>
    </citation>
    <scope>NUCLEOTIDE SEQUENCE [LARGE SCALE GENOMIC DNA]</scope>
    <source>
        <strain evidence="1 2">NIES-515</strain>
    </source>
</reference>
<gene>
    <name evidence="1" type="ORF">OGM63_11525</name>
</gene>
<evidence type="ECO:0000313" key="2">
    <source>
        <dbReference type="Proteomes" id="UP001526143"/>
    </source>
</evidence>
<evidence type="ECO:0000313" key="1">
    <source>
        <dbReference type="EMBL" id="MCV3214132.1"/>
    </source>
</evidence>